<proteinExistence type="predicted"/>
<dbReference type="GO" id="GO:0006355">
    <property type="term" value="P:regulation of DNA-templated transcription"/>
    <property type="evidence" value="ECO:0007669"/>
    <property type="project" value="InterPro"/>
</dbReference>
<dbReference type="SUPFAM" id="SSF52172">
    <property type="entry name" value="CheY-like"/>
    <property type="match status" value="1"/>
</dbReference>
<dbReference type="PANTHER" id="PTHR48111">
    <property type="entry name" value="REGULATOR OF RPOS"/>
    <property type="match status" value="1"/>
</dbReference>
<keyword evidence="1" id="KW-0597">Phosphoprotein</keyword>
<evidence type="ECO:0000313" key="9">
    <source>
        <dbReference type="Proteomes" id="UP000441358"/>
    </source>
</evidence>
<evidence type="ECO:0000256" key="4">
    <source>
        <dbReference type="PROSITE-ProRule" id="PRU00169"/>
    </source>
</evidence>
<feature type="domain" description="OmpR/PhoB-type" evidence="7">
    <location>
        <begin position="46"/>
        <end position="143"/>
    </location>
</feature>
<dbReference type="Pfam" id="PF00486">
    <property type="entry name" value="Trans_reg_C"/>
    <property type="match status" value="1"/>
</dbReference>
<dbReference type="EMBL" id="WKMC01000113">
    <property type="protein sequence ID" value="MRZ52949.1"/>
    <property type="molecule type" value="Genomic_DNA"/>
</dbReference>
<dbReference type="Gene3D" id="1.10.10.10">
    <property type="entry name" value="Winged helix-like DNA-binding domain superfamily/Winged helix DNA-binding domain"/>
    <property type="match status" value="1"/>
</dbReference>
<dbReference type="GO" id="GO:0000976">
    <property type="term" value="F:transcription cis-regulatory region binding"/>
    <property type="evidence" value="ECO:0007669"/>
    <property type="project" value="TreeGrafter"/>
</dbReference>
<dbReference type="PROSITE" id="PS50110">
    <property type="entry name" value="RESPONSE_REGULATORY"/>
    <property type="match status" value="1"/>
</dbReference>
<evidence type="ECO:0000256" key="2">
    <source>
        <dbReference type="ARBA" id="ARBA00023012"/>
    </source>
</evidence>
<dbReference type="RefSeq" id="WP_154399230.1">
    <property type="nucleotide sequence ID" value="NZ_WKMC01000113.1"/>
</dbReference>
<reference evidence="8 9" key="1">
    <citation type="journal article" date="2019" name="Nat. Med.">
        <title>A library of human gut bacterial isolates paired with longitudinal multiomics data enables mechanistic microbiome research.</title>
        <authorList>
            <person name="Poyet M."/>
            <person name="Groussin M."/>
            <person name="Gibbons S.M."/>
            <person name="Avila-Pacheco J."/>
            <person name="Jiang X."/>
            <person name="Kearney S.M."/>
            <person name="Perrotta A.R."/>
            <person name="Berdy B."/>
            <person name="Zhao S."/>
            <person name="Lieberman T.D."/>
            <person name="Swanson P.K."/>
            <person name="Smith M."/>
            <person name="Roesemann S."/>
            <person name="Alexander J.E."/>
            <person name="Rich S.A."/>
            <person name="Livny J."/>
            <person name="Vlamakis H."/>
            <person name="Clish C."/>
            <person name="Bullock K."/>
            <person name="Deik A."/>
            <person name="Scott J."/>
            <person name="Pierce K.A."/>
            <person name="Xavier R.J."/>
            <person name="Alm E.J."/>
        </authorList>
    </citation>
    <scope>NUCLEOTIDE SEQUENCE [LARGE SCALE GENOMIC DNA]</scope>
    <source>
        <strain evidence="8 9">BIOML-A32</strain>
    </source>
</reference>
<dbReference type="SUPFAM" id="SSF46894">
    <property type="entry name" value="C-terminal effector domain of the bipartite response regulators"/>
    <property type="match status" value="1"/>
</dbReference>
<comment type="caution">
    <text evidence="8">The sequence shown here is derived from an EMBL/GenBank/DDBJ whole genome shotgun (WGS) entry which is preliminary data.</text>
</comment>
<dbReference type="GO" id="GO:0005829">
    <property type="term" value="C:cytosol"/>
    <property type="evidence" value="ECO:0007669"/>
    <property type="project" value="TreeGrafter"/>
</dbReference>
<dbReference type="SMART" id="SM00862">
    <property type="entry name" value="Trans_reg_C"/>
    <property type="match status" value="1"/>
</dbReference>
<protein>
    <submittedName>
        <fullName evidence="8">DNA-binding response regulator</fullName>
    </submittedName>
</protein>
<feature type="DNA-binding region" description="OmpR/PhoB-type" evidence="5">
    <location>
        <begin position="46"/>
        <end position="143"/>
    </location>
</feature>
<dbReference type="InterPro" id="IPR001789">
    <property type="entry name" value="Sig_transdc_resp-reg_receiver"/>
</dbReference>
<evidence type="ECO:0000259" key="7">
    <source>
        <dbReference type="PROSITE" id="PS51755"/>
    </source>
</evidence>
<dbReference type="InterPro" id="IPR039420">
    <property type="entry name" value="WalR-like"/>
</dbReference>
<evidence type="ECO:0000256" key="1">
    <source>
        <dbReference type="ARBA" id="ARBA00022553"/>
    </source>
</evidence>
<evidence type="ECO:0000259" key="6">
    <source>
        <dbReference type="PROSITE" id="PS50110"/>
    </source>
</evidence>
<dbReference type="AlphaFoldDB" id="A0A7K0HRM1"/>
<feature type="non-terminal residue" evidence="8">
    <location>
        <position position="1"/>
    </location>
</feature>
<sequence length="158" mass="18142">TMKEDILEGFKIGADDYLTKPFSMEELLLRIEAILRRVKGKKMKDIPFYKLGNFLFDTQKQTLAIGDKVTKLTTKECELLSLLCAHANEILERNYALKTIWVDDNYFNARSMDVYITKLRKLLKDDPGIEIINIHGKGYKLITPSGEEAAREEGIQVL</sequence>
<dbReference type="CDD" id="cd00383">
    <property type="entry name" value="trans_reg_C"/>
    <property type="match status" value="1"/>
</dbReference>
<keyword evidence="3 5" id="KW-0238">DNA-binding</keyword>
<organism evidence="8 9">
    <name type="scientific">Parabacteroides distasonis</name>
    <dbReference type="NCBI Taxonomy" id="823"/>
    <lineage>
        <taxon>Bacteria</taxon>
        <taxon>Pseudomonadati</taxon>
        <taxon>Bacteroidota</taxon>
        <taxon>Bacteroidia</taxon>
        <taxon>Bacteroidales</taxon>
        <taxon>Tannerellaceae</taxon>
        <taxon>Parabacteroides</taxon>
    </lineage>
</organism>
<dbReference type="InterPro" id="IPR016032">
    <property type="entry name" value="Sig_transdc_resp-reg_C-effctor"/>
</dbReference>
<dbReference type="PANTHER" id="PTHR48111:SF40">
    <property type="entry name" value="PHOSPHATE REGULON TRANSCRIPTIONAL REGULATORY PROTEIN PHOB"/>
    <property type="match status" value="1"/>
</dbReference>
<dbReference type="InterPro" id="IPR011006">
    <property type="entry name" value="CheY-like_superfamily"/>
</dbReference>
<feature type="domain" description="Response regulatory" evidence="6">
    <location>
        <begin position="1"/>
        <end position="35"/>
    </location>
</feature>
<dbReference type="PROSITE" id="PS51755">
    <property type="entry name" value="OMPR_PHOB"/>
    <property type="match status" value="1"/>
</dbReference>
<dbReference type="InterPro" id="IPR001867">
    <property type="entry name" value="OmpR/PhoB-type_DNA-bd"/>
</dbReference>
<dbReference type="GO" id="GO:0032993">
    <property type="term" value="C:protein-DNA complex"/>
    <property type="evidence" value="ECO:0007669"/>
    <property type="project" value="TreeGrafter"/>
</dbReference>
<evidence type="ECO:0000256" key="5">
    <source>
        <dbReference type="PROSITE-ProRule" id="PRU01091"/>
    </source>
</evidence>
<dbReference type="GO" id="GO:0000156">
    <property type="term" value="F:phosphorelay response regulator activity"/>
    <property type="evidence" value="ECO:0007669"/>
    <property type="project" value="TreeGrafter"/>
</dbReference>
<dbReference type="Proteomes" id="UP000441358">
    <property type="component" value="Unassembled WGS sequence"/>
</dbReference>
<dbReference type="Gene3D" id="6.10.250.690">
    <property type="match status" value="1"/>
</dbReference>
<evidence type="ECO:0000256" key="3">
    <source>
        <dbReference type="ARBA" id="ARBA00023125"/>
    </source>
</evidence>
<keyword evidence="2" id="KW-0902">Two-component regulatory system</keyword>
<name>A0A7K0HRM1_PARDI</name>
<accession>A0A7K0HRM1</accession>
<evidence type="ECO:0000313" key="8">
    <source>
        <dbReference type="EMBL" id="MRZ52949.1"/>
    </source>
</evidence>
<gene>
    <name evidence="8" type="ORF">GKD66_22640</name>
</gene>
<dbReference type="InterPro" id="IPR036388">
    <property type="entry name" value="WH-like_DNA-bd_sf"/>
</dbReference>
<comment type="caution">
    <text evidence="4">Lacks conserved residue(s) required for the propagation of feature annotation.</text>
</comment>